<feature type="transmembrane region" description="Helical" evidence="1">
    <location>
        <begin position="12"/>
        <end position="33"/>
    </location>
</feature>
<organism evidence="2 3">
    <name type="scientific">Natrarchaeobius chitinivorans</name>
    <dbReference type="NCBI Taxonomy" id="1679083"/>
    <lineage>
        <taxon>Archaea</taxon>
        <taxon>Methanobacteriati</taxon>
        <taxon>Methanobacteriota</taxon>
        <taxon>Stenosarchaea group</taxon>
        <taxon>Halobacteria</taxon>
        <taxon>Halobacteriales</taxon>
        <taxon>Natrialbaceae</taxon>
        <taxon>Natrarchaeobius</taxon>
    </lineage>
</organism>
<keyword evidence="1" id="KW-0812">Transmembrane</keyword>
<comment type="caution">
    <text evidence="2">The sequence shown here is derived from an EMBL/GenBank/DDBJ whole genome shotgun (WGS) entry which is preliminary data.</text>
</comment>
<dbReference type="OrthoDB" id="380705at2157"/>
<sequence length="109" mass="12470">MDLPELPYDNVHKFLATIGFVLVLTAIAIEPVYLENQEIFSIGATALILGLLGWGIERVYIPPLQELDRKPSLSHGEKQWGRRWSNRLRWFRFLAPVLFLLVTAAIIVL</sequence>
<gene>
    <name evidence="2" type="ORF">EA472_18025</name>
</gene>
<dbReference type="AlphaFoldDB" id="A0A3N6MQ28"/>
<keyword evidence="3" id="KW-1185">Reference proteome</keyword>
<name>A0A3N6MQ28_NATCH</name>
<accession>A0A3N6MQ28</accession>
<proteinExistence type="predicted"/>
<keyword evidence="1" id="KW-1133">Transmembrane helix</keyword>
<feature type="transmembrane region" description="Helical" evidence="1">
    <location>
        <begin position="39"/>
        <end position="61"/>
    </location>
</feature>
<dbReference type="EMBL" id="REFZ01000016">
    <property type="protein sequence ID" value="RQG98311.1"/>
    <property type="molecule type" value="Genomic_DNA"/>
</dbReference>
<reference evidence="2 3" key="1">
    <citation type="submission" date="2018-10" db="EMBL/GenBank/DDBJ databases">
        <title>Natrarchaeobius chitinivorans gen. nov., sp. nov., and Natrarchaeobius haloalkaliphilus sp. nov., alkaliphilic, chitin-utilizing haloarchaea from hypersaline alkaline lakes.</title>
        <authorList>
            <person name="Sorokin D.Y."/>
            <person name="Elcheninov A.G."/>
            <person name="Kostrikina N.A."/>
            <person name="Bale N.J."/>
            <person name="Sinninghe Damste J.S."/>
            <person name="Khijniak T.V."/>
            <person name="Kublanov I.V."/>
            <person name="Toshchakov S.V."/>
        </authorList>
    </citation>
    <scope>NUCLEOTIDE SEQUENCE [LARGE SCALE GENOMIC DNA]</scope>
    <source>
        <strain evidence="2 3">AArcht7</strain>
    </source>
</reference>
<protein>
    <submittedName>
        <fullName evidence="2">Uncharacterized protein</fullName>
    </submittedName>
</protein>
<evidence type="ECO:0000313" key="2">
    <source>
        <dbReference type="EMBL" id="RQG98311.1"/>
    </source>
</evidence>
<evidence type="ECO:0000313" key="3">
    <source>
        <dbReference type="Proteomes" id="UP000281431"/>
    </source>
</evidence>
<feature type="transmembrane region" description="Helical" evidence="1">
    <location>
        <begin position="90"/>
        <end position="108"/>
    </location>
</feature>
<dbReference type="Proteomes" id="UP000281431">
    <property type="component" value="Unassembled WGS sequence"/>
</dbReference>
<keyword evidence="1" id="KW-0472">Membrane</keyword>
<evidence type="ECO:0000256" key="1">
    <source>
        <dbReference type="SAM" id="Phobius"/>
    </source>
</evidence>